<protein>
    <recommendedName>
        <fullName evidence="3">Protein G12</fullName>
    </recommendedName>
</protein>
<evidence type="ECO:0000313" key="2">
    <source>
        <dbReference type="EMBL" id="JAC46307.1"/>
    </source>
</evidence>
<evidence type="ECO:0000256" key="1">
    <source>
        <dbReference type="SAM" id="SignalP"/>
    </source>
</evidence>
<accession>A0A034VW28</accession>
<sequence>MGRINGLLLGALVLLATAVSYSATAPAHDVFVKFDTAIESTVFEFYVNLFKYLYHALIKTSELLESVLKDDIIVRNNNINQTKVLFQGYIAETTERLKPPPTNMTKLDGFLCIAANIHTLNLFGDIVKRYNTTSLPTPSDEYRLIEAALKRHGLDKLINNLKIRKTEFINEFLRKMDIVVTDLSEEDKIKNHKLVEWYQNYRNSTEEQRANDIFTHFAQMFARF</sequence>
<feature type="chain" id="PRO_5007369099" description="Protein G12" evidence="1">
    <location>
        <begin position="19"/>
        <end position="224"/>
    </location>
</feature>
<dbReference type="EMBL" id="GAKP01012645">
    <property type="protein sequence ID" value="JAC46307.1"/>
    <property type="molecule type" value="Transcribed_RNA"/>
</dbReference>
<keyword evidence="1" id="KW-0732">Signal</keyword>
<dbReference type="AlphaFoldDB" id="A0A034VW28"/>
<feature type="signal peptide" evidence="1">
    <location>
        <begin position="1"/>
        <end position="18"/>
    </location>
</feature>
<organism evidence="2">
    <name type="scientific">Bactrocera dorsalis</name>
    <name type="common">Oriental fruit fly</name>
    <name type="synonym">Dacus dorsalis</name>
    <dbReference type="NCBI Taxonomy" id="27457"/>
    <lineage>
        <taxon>Eukaryota</taxon>
        <taxon>Metazoa</taxon>
        <taxon>Ecdysozoa</taxon>
        <taxon>Arthropoda</taxon>
        <taxon>Hexapoda</taxon>
        <taxon>Insecta</taxon>
        <taxon>Pterygota</taxon>
        <taxon>Neoptera</taxon>
        <taxon>Endopterygota</taxon>
        <taxon>Diptera</taxon>
        <taxon>Brachycera</taxon>
        <taxon>Muscomorpha</taxon>
        <taxon>Tephritoidea</taxon>
        <taxon>Tephritidae</taxon>
        <taxon>Bactrocera</taxon>
        <taxon>Bactrocera</taxon>
    </lineage>
</organism>
<evidence type="ECO:0008006" key="3">
    <source>
        <dbReference type="Google" id="ProtNLM"/>
    </source>
</evidence>
<name>A0A034VW28_BACDO</name>
<dbReference type="EMBL" id="GAKP01012646">
    <property type="protein sequence ID" value="JAC46306.1"/>
    <property type="molecule type" value="Transcribed_RNA"/>
</dbReference>
<reference evidence="2" key="1">
    <citation type="journal article" date="2014" name="BMC Genomics">
        <title>Characterizing the developmental transcriptome of the oriental fruit fly, Bactrocera dorsalis (Diptera: Tephritidae) through comparative genomic analysis with Drosophila melanogaster utilizing modENCODE datasets.</title>
        <authorList>
            <person name="Geib S.M."/>
            <person name="Calla B."/>
            <person name="Hall B."/>
            <person name="Hou S."/>
            <person name="Manoukis N.C."/>
        </authorList>
    </citation>
    <scope>NUCLEOTIDE SEQUENCE</scope>
    <source>
        <strain evidence="2">Punador</strain>
    </source>
</reference>
<proteinExistence type="predicted"/>
<dbReference type="OrthoDB" id="7979980at2759"/>